<organism evidence="2 3">
    <name type="scientific">Rhodothalassium salexigens DSM 2132</name>
    <dbReference type="NCBI Taxonomy" id="1188247"/>
    <lineage>
        <taxon>Bacteria</taxon>
        <taxon>Pseudomonadati</taxon>
        <taxon>Pseudomonadota</taxon>
        <taxon>Alphaproteobacteria</taxon>
        <taxon>Rhodothalassiales</taxon>
        <taxon>Rhodothalassiaceae</taxon>
        <taxon>Rhodothalassium</taxon>
    </lineage>
</organism>
<dbReference type="SMART" id="SM00318">
    <property type="entry name" value="SNc"/>
    <property type="match status" value="1"/>
</dbReference>
<keyword evidence="3" id="KW-1185">Reference proteome</keyword>
<accession>A0A4R2PAH1</accession>
<gene>
    <name evidence="2" type="ORF">EV659_11023</name>
</gene>
<evidence type="ECO:0000313" key="2">
    <source>
        <dbReference type="EMBL" id="TCP31947.1"/>
    </source>
</evidence>
<reference evidence="2 3" key="1">
    <citation type="submission" date="2019-03" db="EMBL/GenBank/DDBJ databases">
        <title>Genomic Encyclopedia of Type Strains, Phase IV (KMG-IV): sequencing the most valuable type-strain genomes for metagenomic binning, comparative biology and taxonomic classification.</title>
        <authorList>
            <person name="Goeker M."/>
        </authorList>
    </citation>
    <scope>NUCLEOTIDE SEQUENCE [LARGE SCALE GENOMIC DNA]</scope>
    <source>
        <strain evidence="2 3">DSM 2132</strain>
    </source>
</reference>
<comment type="caution">
    <text evidence="2">The sequence shown here is derived from an EMBL/GenBank/DDBJ whole genome shotgun (WGS) entry which is preliminary data.</text>
</comment>
<dbReference type="PROSITE" id="PS50830">
    <property type="entry name" value="TNASE_3"/>
    <property type="match status" value="1"/>
</dbReference>
<dbReference type="Gene3D" id="2.40.50.90">
    <property type="match status" value="1"/>
</dbReference>
<dbReference type="InterPro" id="IPR035437">
    <property type="entry name" value="SNase_OB-fold_sf"/>
</dbReference>
<dbReference type="Pfam" id="PF00565">
    <property type="entry name" value="SNase"/>
    <property type="match status" value="1"/>
</dbReference>
<dbReference type="AlphaFoldDB" id="A0A4R2PAH1"/>
<dbReference type="RefSeq" id="WP_165878877.1">
    <property type="nucleotide sequence ID" value="NZ_JACIGF010000010.1"/>
</dbReference>
<feature type="domain" description="TNase-like" evidence="1">
    <location>
        <begin position="1"/>
        <end position="125"/>
    </location>
</feature>
<sequence length="231" mass="25711">MRVVRVSDGLSLRDDAGETLRLADLWAPRRTVQGEAAPAADRARAVLARLAQGRRFVRYAAEPAQDRYAIPQVHLVRDDGLWLQRALLQAGAAQVDPWTDREAVRAALFEAEAVARHAGRGLWRTPSMGRRRADSLDARDRDRFRIVVGRVESVGRGDLGVFINFGRDWSRDLTLLVPTGHVRAMGGMAGLRALEGRTVEARGVLDWWRGPFLRVRRPGTLRPLAPADDAE</sequence>
<protein>
    <submittedName>
        <fullName evidence="2">Nuclease-like protein</fullName>
    </submittedName>
</protein>
<name>A0A4R2PAH1_RHOSA</name>
<evidence type="ECO:0000313" key="3">
    <source>
        <dbReference type="Proteomes" id="UP000295399"/>
    </source>
</evidence>
<dbReference type="Proteomes" id="UP000295399">
    <property type="component" value="Unassembled WGS sequence"/>
</dbReference>
<evidence type="ECO:0000259" key="1">
    <source>
        <dbReference type="PROSITE" id="PS50830"/>
    </source>
</evidence>
<dbReference type="InParanoid" id="A0A4R2PAH1"/>
<proteinExistence type="predicted"/>
<dbReference type="InterPro" id="IPR016071">
    <property type="entry name" value="Staphylococal_nuclease_OB-fold"/>
</dbReference>
<dbReference type="EMBL" id="SLXO01000010">
    <property type="protein sequence ID" value="TCP31947.1"/>
    <property type="molecule type" value="Genomic_DNA"/>
</dbReference>
<dbReference type="SUPFAM" id="SSF50199">
    <property type="entry name" value="Staphylococcal nuclease"/>
    <property type="match status" value="1"/>
</dbReference>